<name>A0ACC0WMD9_9STRA</name>
<keyword evidence="2" id="KW-1185">Reference proteome</keyword>
<gene>
    <name evidence="1" type="ORF">PsorP6_011430</name>
</gene>
<proteinExistence type="predicted"/>
<protein>
    <submittedName>
        <fullName evidence="1">Uncharacterized protein</fullName>
    </submittedName>
</protein>
<dbReference type="EMBL" id="CM047591">
    <property type="protein sequence ID" value="KAI9919243.1"/>
    <property type="molecule type" value="Genomic_DNA"/>
</dbReference>
<accession>A0ACC0WMD9</accession>
<sequence length="196" mass="22533">MFRETEDFYRQSFSQRTPHSFLDEVNDVARDLVRGPLRRDPNERVASKSAHDVKHHADFRAIKWQEWYDRKIPPPFTPCARVTGPRPFMALQGFTDNTPNDVCMQKSSVGRSFGENKQTTHTTHMLVTRFPSCLATIRILLVHRNVDGSRCDGRGGYGSWRGTKESESRACAYYRIVRATVQASCPCPRDPRVDRT</sequence>
<evidence type="ECO:0000313" key="2">
    <source>
        <dbReference type="Proteomes" id="UP001163321"/>
    </source>
</evidence>
<comment type="caution">
    <text evidence="1">The sequence shown here is derived from an EMBL/GenBank/DDBJ whole genome shotgun (WGS) entry which is preliminary data.</text>
</comment>
<reference evidence="1 2" key="1">
    <citation type="journal article" date="2022" name="bioRxiv">
        <title>The genome of the oomycete Peronosclerospora sorghi, a cosmopolitan pathogen of maize and sorghum, is inflated with dispersed pseudogenes.</title>
        <authorList>
            <person name="Fletcher K."/>
            <person name="Martin F."/>
            <person name="Isakeit T."/>
            <person name="Cavanaugh K."/>
            <person name="Magill C."/>
            <person name="Michelmore R."/>
        </authorList>
    </citation>
    <scope>NUCLEOTIDE SEQUENCE [LARGE SCALE GENOMIC DNA]</scope>
    <source>
        <strain evidence="1">P6</strain>
    </source>
</reference>
<evidence type="ECO:0000313" key="1">
    <source>
        <dbReference type="EMBL" id="KAI9919243.1"/>
    </source>
</evidence>
<organism evidence="1 2">
    <name type="scientific">Peronosclerospora sorghi</name>
    <dbReference type="NCBI Taxonomy" id="230839"/>
    <lineage>
        <taxon>Eukaryota</taxon>
        <taxon>Sar</taxon>
        <taxon>Stramenopiles</taxon>
        <taxon>Oomycota</taxon>
        <taxon>Peronosporomycetes</taxon>
        <taxon>Peronosporales</taxon>
        <taxon>Peronosporaceae</taxon>
        <taxon>Peronosclerospora</taxon>
    </lineage>
</organism>
<dbReference type="Proteomes" id="UP001163321">
    <property type="component" value="Chromosome 12"/>
</dbReference>